<dbReference type="EMBL" id="SJKC01000012">
    <property type="protein sequence ID" value="TCC28596.1"/>
    <property type="molecule type" value="Genomic_DNA"/>
</dbReference>
<dbReference type="InterPro" id="IPR008490">
    <property type="entry name" value="Transposase_InsH_N"/>
</dbReference>
<dbReference type="AlphaFoldDB" id="A0A4R0IBT5"/>
<dbReference type="Proteomes" id="UP000294225">
    <property type="component" value="Unassembled WGS sequence"/>
</dbReference>
<organism evidence="4 5">
    <name type="scientific">Kribbella speibonae</name>
    <dbReference type="NCBI Taxonomy" id="1572660"/>
    <lineage>
        <taxon>Bacteria</taxon>
        <taxon>Bacillati</taxon>
        <taxon>Actinomycetota</taxon>
        <taxon>Actinomycetes</taxon>
        <taxon>Propionibacteriales</taxon>
        <taxon>Kribbellaceae</taxon>
        <taxon>Kribbella</taxon>
    </lineage>
</organism>
<dbReference type="Pfam" id="PF05598">
    <property type="entry name" value="DUF772"/>
    <property type="match status" value="1"/>
</dbReference>
<evidence type="ECO:0000313" key="4">
    <source>
        <dbReference type="EMBL" id="TCC28596.1"/>
    </source>
</evidence>
<sequence length="519" mass="56632">MDRGQAFLLPPDMADWLPEDHLVWFLIDAVEAMDTSVFHSRRARAKVSQGRAGFDPDMLVTLLLYAYAHKVRSSRQIERLCGTDVAFRVICAQDVPDHTAIARFRSEHEEAFKDLFEQVLVLCVKAGLGRVGSIAVDGTKIAANASIDANRTEEGLRAEIAREVERIVGEATATDAAEDAVLGDKRGDELPPSMRGRGGDRVKRLRECLAQIETETTERAAEQTAADATADATVEAARERVRRAEAKAQAAVDDYQARWEAAGRRPGGRPAQAVDDSGAVRRARERLAKAEQRYAEREARLAAAQQATVKKQQDAPRRNVTDPDSRIMKTRKGWTQGYNAQLAVTDDHLILATAITQDTTDTAQCVPMTTAALAAAALIGKHHPALTANGDPHPHHGIDLILFDAGYLSEDNLTATGPDRLIALGKARDQHHAVTTSPTTGPPPKDAPAIDQMRHRLQTPEGHRAYKRRSATVETVIGHLKDLTGLRTFSRRGLTAATSELHLAAATTNLLKLHRTCTT</sequence>
<proteinExistence type="predicted"/>
<gene>
    <name evidence="4" type="ORF">E0H92_43910</name>
</gene>
<accession>A0A4R0IBT5</accession>
<evidence type="ECO:0000259" key="3">
    <source>
        <dbReference type="Pfam" id="PF13751"/>
    </source>
</evidence>
<name>A0A4R0IBT5_9ACTN</name>
<feature type="region of interest" description="Disordered" evidence="1">
    <location>
        <begin position="261"/>
        <end position="280"/>
    </location>
</feature>
<comment type="caution">
    <text evidence="4">The sequence shown here is derived from an EMBL/GenBank/DDBJ whole genome shotgun (WGS) entry which is preliminary data.</text>
</comment>
<evidence type="ECO:0000259" key="2">
    <source>
        <dbReference type="Pfam" id="PF05598"/>
    </source>
</evidence>
<evidence type="ECO:0000256" key="1">
    <source>
        <dbReference type="SAM" id="MobiDB-lite"/>
    </source>
</evidence>
<reference evidence="4 5" key="1">
    <citation type="submission" date="2019-02" db="EMBL/GenBank/DDBJ databases">
        <title>Kribbella capetownensis sp. nov. and Kribbella speibonae sp. nov., isolated from soil.</title>
        <authorList>
            <person name="Curtis S.M."/>
            <person name="Norton I."/>
            <person name="Everest G.J."/>
            <person name="Meyers P.R."/>
        </authorList>
    </citation>
    <scope>NUCLEOTIDE SEQUENCE [LARGE SCALE GENOMIC DNA]</scope>
    <source>
        <strain evidence="4 5">YM55</strain>
    </source>
</reference>
<protein>
    <submittedName>
        <fullName evidence="4">DDE transposase</fullName>
    </submittedName>
</protein>
<dbReference type="PANTHER" id="PTHR33408">
    <property type="entry name" value="TRANSPOSASE"/>
    <property type="match status" value="1"/>
</dbReference>
<feature type="domain" description="Transposase DDE" evidence="3">
    <location>
        <begin position="451"/>
        <end position="514"/>
    </location>
</feature>
<dbReference type="InterPro" id="IPR025668">
    <property type="entry name" value="Tnp_DDE_dom"/>
</dbReference>
<dbReference type="Pfam" id="PF13751">
    <property type="entry name" value="DDE_Tnp_1_6"/>
    <property type="match status" value="1"/>
</dbReference>
<evidence type="ECO:0000313" key="5">
    <source>
        <dbReference type="Proteomes" id="UP000294225"/>
    </source>
</evidence>
<feature type="domain" description="Transposase InsH N-terminal" evidence="2">
    <location>
        <begin position="14"/>
        <end position="106"/>
    </location>
</feature>
<dbReference type="PANTHER" id="PTHR33408:SF4">
    <property type="entry name" value="TRANSPOSASE DDE DOMAIN-CONTAINING PROTEIN"/>
    <property type="match status" value="1"/>
</dbReference>